<dbReference type="STRING" id="29343.CCDG5_1385"/>
<dbReference type="EMBL" id="LM995447">
    <property type="protein sequence ID" value="CDZ24499.1"/>
    <property type="molecule type" value="Genomic_DNA"/>
</dbReference>
<dbReference type="GO" id="GO:0043772">
    <property type="term" value="F:acyl-phosphate glycerol-3-phosphate acyltransferase activity"/>
    <property type="evidence" value="ECO:0007669"/>
    <property type="project" value="UniProtKB-UniRule"/>
</dbReference>
<dbReference type="SMART" id="SM01207">
    <property type="entry name" value="G3P_acyltransf"/>
    <property type="match status" value="1"/>
</dbReference>
<evidence type="ECO:0000256" key="7">
    <source>
        <dbReference type="ARBA" id="ARBA00023136"/>
    </source>
</evidence>
<comment type="subcellular location">
    <subcellularLocation>
        <location evidence="10">Cell membrane</location>
        <topology evidence="10">Multi-pass membrane protein</topology>
    </subcellularLocation>
</comment>
<keyword evidence="6 10" id="KW-0443">Lipid metabolism</keyword>
<keyword evidence="2 10" id="KW-0444">Lipid biosynthesis</keyword>
<feature type="transmembrane region" description="Helical" evidence="10">
    <location>
        <begin position="154"/>
        <end position="173"/>
    </location>
</feature>
<dbReference type="UniPathway" id="UPA00085"/>
<keyword evidence="12" id="KW-1185">Reference proteome</keyword>
<dbReference type="GO" id="GO:0005886">
    <property type="term" value="C:plasma membrane"/>
    <property type="evidence" value="ECO:0007669"/>
    <property type="project" value="UniProtKB-SubCell"/>
</dbReference>
<evidence type="ECO:0000256" key="3">
    <source>
        <dbReference type="ARBA" id="ARBA00022679"/>
    </source>
</evidence>
<evidence type="ECO:0000256" key="6">
    <source>
        <dbReference type="ARBA" id="ARBA00023098"/>
    </source>
</evidence>
<comment type="similarity">
    <text evidence="10">Belongs to the PlsY family.</text>
</comment>
<accession>A0A078KTQ7</accession>
<dbReference type="AlphaFoldDB" id="A0A078KTQ7"/>
<keyword evidence="3 10" id="KW-0808">Transferase</keyword>
<feature type="transmembrane region" description="Helical" evidence="10">
    <location>
        <begin position="6"/>
        <end position="28"/>
    </location>
</feature>
<comment type="function">
    <text evidence="10">Catalyzes the transfer of an acyl group from acyl-phosphate (acyl-PO(4)) to glycerol-3-phosphate (G3P) to form lysophosphatidic acid (LPA). This enzyme utilizes acyl-phosphate as fatty acyl donor, but not acyl-CoA or acyl-ACP.</text>
</comment>
<evidence type="ECO:0000256" key="9">
    <source>
        <dbReference type="ARBA" id="ARBA00023264"/>
    </source>
</evidence>
<evidence type="ECO:0000256" key="5">
    <source>
        <dbReference type="ARBA" id="ARBA00022989"/>
    </source>
</evidence>
<dbReference type="Proteomes" id="UP000032431">
    <property type="component" value="Chromosome I"/>
</dbReference>
<evidence type="ECO:0000313" key="12">
    <source>
        <dbReference type="Proteomes" id="UP000032431"/>
    </source>
</evidence>
<name>A0A078KTQ7_9FIRM</name>
<protein>
    <recommendedName>
        <fullName evidence="10">Glycerol-3-phosphate acyltransferase</fullName>
    </recommendedName>
    <alternativeName>
        <fullName evidence="10">Acyl-PO4 G3P acyltransferase</fullName>
    </alternativeName>
    <alternativeName>
        <fullName evidence="10">Acyl-phosphate--glycerol-3-phosphate acyltransferase</fullName>
    </alternativeName>
    <alternativeName>
        <fullName evidence="10">G3P acyltransferase</fullName>
        <shortName evidence="10">GPAT</shortName>
        <ecNumber evidence="10">2.3.1.275</ecNumber>
    </alternativeName>
    <alternativeName>
        <fullName evidence="10">Lysophosphatidic acid synthase</fullName>
        <shortName evidence="10">LPA synthase</shortName>
    </alternativeName>
</protein>
<dbReference type="InterPro" id="IPR003811">
    <property type="entry name" value="G3P_acylTferase_PlsY"/>
</dbReference>
<gene>
    <name evidence="10" type="primary">plsY</name>
    <name evidence="11" type="ORF">CCDG5_1385</name>
</gene>
<feature type="transmembrane region" description="Helical" evidence="10">
    <location>
        <begin position="180"/>
        <end position="198"/>
    </location>
</feature>
<evidence type="ECO:0000256" key="8">
    <source>
        <dbReference type="ARBA" id="ARBA00023209"/>
    </source>
</evidence>
<feature type="transmembrane region" description="Helical" evidence="10">
    <location>
        <begin position="59"/>
        <end position="84"/>
    </location>
</feature>
<keyword evidence="9 10" id="KW-1208">Phospholipid metabolism</keyword>
<keyword evidence="8 10" id="KW-0594">Phospholipid biosynthesis</keyword>
<keyword evidence="1 10" id="KW-1003">Cell membrane</keyword>
<dbReference type="PANTHER" id="PTHR30309:SF0">
    <property type="entry name" value="GLYCEROL-3-PHOSPHATE ACYLTRANSFERASE-RELATED"/>
    <property type="match status" value="1"/>
</dbReference>
<comment type="subunit">
    <text evidence="10">Probably interacts with PlsX.</text>
</comment>
<dbReference type="GO" id="GO:0008654">
    <property type="term" value="P:phospholipid biosynthetic process"/>
    <property type="evidence" value="ECO:0007669"/>
    <property type="project" value="UniProtKB-UniRule"/>
</dbReference>
<feature type="transmembrane region" description="Helical" evidence="10">
    <location>
        <begin position="96"/>
        <end position="114"/>
    </location>
</feature>
<dbReference type="OrthoDB" id="9777124at2"/>
<evidence type="ECO:0000256" key="2">
    <source>
        <dbReference type="ARBA" id="ARBA00022516"/>
    </source>
</evidence>
<organism evidence="11 12">
    <name type="scientific">[Clostridium] cellulosi</name>
    <dbReference type="NCBI Taxonomy" id="29343"/>
    <lineage>
        <taxon>Bacteria</taxon>
        <taxon>Bacillati</taxon>
        <taxon>Bacillota</taxon>
        <taxon>Clostridia</taxon>
        <taxon>Eubacteriales</taxon>
        <taxon>Oscillospiraceae</taxon>
        <taxon>Oscillospiraceae incertae sedis</taxon>
    </lineage>
</organism>
<reference evidence="12" key="1">
    <citation type="submission" date="2014-07" db="EMBL/GenBank/DDBJ databases">
        <authorList>
            <person name="Wibberg D."/>
        </authorList>
    </citation>
    <scope>NUCLEOTIDE SEQUENCE [LARGE SCALE GENOMIC DNA]</scope>
    <source>
        <strain evidence="12">DG5</strain>
    </source>
</reference>
<keyword evidence="5 10" id="KW-1133">Transmembrane helix</keyword>
<feature type="transmembrane region" description="Helical" evidence="10">
    <location>
        <begin position="126"/>
        <end position="148"/>
    </location>
</feature>
<keyword evidence="4 10" id="KW-0812">Transmembrane</keyword>
<dbReference type="KEGG" id="ccel:CCDG5_1385"/>
<dbReference type="PATRIC" id="fig|29343.3.peg.1458"/>
<evidence type="ECO:0000256" key="1">
    <source>
        <dbReference type="ARBA" id="ARBA00022475"/>
    </source>
</evidence>
<proteinExistence type="inferred from homology"/>
<dbReference type="Pfam" id="PF02660">
    <property type="entry name" value="G3P_acyltransf"/>
    <property type="match status" value="1"/>
</dbReference>
<comment type="catalytic activity">
    <reaction evidence="10">
        <text>an acyl phosphate + sn-glycerol 3-phosphate = a 1-acyl-sn-glycero-3-phosphate + phosphate</text>
        <dbReference type="Rhea" id="RHEA:34075"/>
        <dbReference type="ChEBI" id="CHEBI:43474"/>
        <dbReference type="ChEBI" id="CHEBI:57597"/>
        <dbReference type="ChEBI" id="CHEBI:57970"/>
        <dbReference type="ChEBI" id="CHEBI:59918"/>
        <dbReference type="EC" id="2.3.1.275"/>
    </reaction>
</comment>
<dbReference type="HAMAP" id="MF_01043">
    <property type="entry name" value="PlsY"/>
    <property type="match status" value="1"/>
</dbReference>
<sequence>MQPTTILAYVISAVAAYLLGSISFSIIITKQFAGTDVRAHGSGNAGATNVLRTAGKLPALLTFAGDFLKCVVAIFITMAVANAFNLTGEYRECLKYTAGISCMLGHIFPVYFGFKGGKGVTTATAIMLLLDWRVFIIAFVIFAVLVLITRYVSLGSVCAAASLPFTTIAFQIADHQRYPVINTLLVSCITLIIIVKHHENISRLLNGTESKIHSKS</sequence>
<dbReference type="HOGENOM" id="CLU_081254_7_1_9"/>
<evidence type="ECO:0000256" key="4">
    <source>
        <dbReference type="ARBA" id="ARBA00022692"/>
    </source>
</evidence>
<dbReference type="EC" id="2.3.1.275" evidence="10"/>
<evidence type="ECO:0000256" key="10">
    <source>
        <dbReference type="HAMAP-Rule" id="MF_01043"/>
    </source>
</evidence>
<keyword evidence="7 10" id="KW-0472">Membrane</keyword>
<comment type="pathway">
    <text evidence="10">Lipid metabolism; phospholipid metabolism.</text>
</comment>
<evidence type="ECO:0000313" key="11">
    <source>
        <dbReference type="EMBL" id="CDZ24499.1"/>
    </source>
</evidence>
<dbReference type="NCBIfam" id="TIGR00023">
    <property type="entry name" value="glycerol-3-phosphate 1-O-acyltransferase PlsY"/>
    <property type="match status" value="1"/>
</dbReference>
<dbReference type="PANTHER" id="PTHR30309">
    <property type="entry name" value="INNER MEMBRANE PROTEIN YGIH"/>
    <property type="match status" value="1"/>
</dbReference>